<dbReference type="InterPro" id="IPR012545">
    <property type="entry name" value="DUF1697"/>
</dbReference>
<evidence type="ECO:0000313" key="1">
    <source>
        <dbReference type="EMBL" id="HJE86103.1"/>
    </source>
</evidence>
<dbReference type="PANTHER" id="PTHR36439:SF1">
    <property type="entry name" value="DUF1697 DOMAIN-CONTAINING PROTEIN"/>
    <property type="match status" value="1"/>
</dbReference>
<gene>
    <name evidence="1" type="ORF">K8U88_00825</name>
</gene>
<comment type="caution">
    <text evidence="1">The sequence shown here is derived from an EMBL/GenBank/DDBJ whole genome shotgun (WGS) entry which is preliminary data.</text>
</comment>
<sequence length="190" mass="21777">MTYLLLLRGINGGTYHQVKMATLRDWLTAAGFTQVVSYANSGNLILDGPDNQAVCTQRVADVLATNVDFPFNFGLFPATTLCREFQQAPAWWDGTGQHQHLCLFKLTNYREQVTWLRDRLTTLDHIVTTPHLIFWTVDAVGNFQHSAYGQVFGTPFYQQTSARSYRTTRKLAQLLQERLDHPCYNREDDL</sequence>
<dbReference type="SUPFAM" id="SSF160379">
    <property type="entry name" value="SP0830-like"/>
    <property type="match status" value="1"/>
</dbReference>
<evidence type="ECO:0000313" key="2">
    <source>
        <dbReference type="Proteomes" id="UP000721920"/>
    </source>
</evidence>
<proteinExistence type="predicted"/>
<organism evidence="1 2">
    <name type="scientific">Levilactobacillus hammesii</name>
    <dbReference type="NCBI Taxonomy" id="267633"/>
    <lineage>
        <taxon>Bacteria</taxon>
        <taxon>Bacillati</taxon>
        <taxon>Bacillota</taxon>
        <taxon>Bacilli</taxon>
        <taxon>Lactobacillales</taxon>
        <taxon>Lactobacillaceae</taxon>
        <taxon>Levilactobacillus</taxon>
    </lineage>
</organism>
<dbReference type="PANTHER" id="PTHR36439">
    <property type="entry name" value="BLL4334 PROTEIN"/>
    <property type="match status" value="1"/>
</dbReference>
<protein>
    <submittedName>
        <fullName evidence="1">DUF1697 domain-containing protein</fullName>
    </submittedName>
</protein>
<name>A0A921EXP1_9LACO</name>
<dbReference type="Gene3D" id="3.30.70.1260">
    <property type="entry name" value="bacterial protein sp0830 like"/>
    <property type="match status" value="1"/>
</dbReference>
<dbReference type="EMBL" id="DYXN01000013">
    <property type="protein sequence ID" value="HJE86103.1"/>
    <property type="molecule type" value="Genomic_DNA"/>
</dbReference>
<accession>A0A921EXP1</accession>
<dbReference type="Pfam" id="PF08002">
    <property type="entry name" value="DUF1697"/>
    <property type="match status" value="1"/>
</dbReference>
<reference evidence="1" key="1">
    <citation type="journal article" date="2021" name="PeerJ">
        <title>Extensive microbial diversity within the chicken gut microbiome revealed by metagenomics and culture.</title>
        <authorList>
            <person name="Gilroy R."/>
            <person name="Ravi A."/>
            <person name="Getino M."/>
            <person name="Pursley I."/>
            <person name="Horton D.L."/>
            <person name="Alikhan N.F."/>
            <person name="Baker D."/>
            <person name="Gharbi K."/>
            <person name="Hall N."/>
            <person name="Watson M."/>
            <person name="Adriaenssens E.M."/>
            <person name="Foster-Nyarko E."/>
            <person name="Jarju S."/>
            <person name="Secka A."/>
            <person name="Antonio M."/>
            <person name="Oren A."/>
            <person name="Chaudhuri R.R."/>
            <person name="La Ragione R."/>
            <person name="Hildebrand F."/>
            <person name="Pallen M.J."/>
        </authorList>
    </citation>
    <scope>NUCLEOTIDE SEQUENCE</scope>
    <source>
        <strain evidence="1">CHK173-2145</strain>
    </source>
</reference>
<dbReference type="AlphaFoldDB" id="A0A921EXP1"/>
<reference evidence="1" key="2">
    <citation type="submission" date="2021-09" db="EMBL/GenBank/DDBJ databases">
        <authorList>
            <person name="Gilroy R."/>
        </authorList>
    </citation>
    <scope>NUCLEOTIDE SEQUENCE</scope>
    <source>
        <strain evidence="1">CHK173-2145</strain>
    </source>
</reference>
<dbReference type="Gene3D" id="3.30.70.1280">
    <property type="entry name" value="SP0830-like domains"/>
    <property type="match status" value="1"/>
</dbReference>
<dbReference type="Proteomes" id="UP000721920">
    <property type="component" value="Unassembled WGS sequence"/>
</dbReference>